<evidence type="ECO:0000313" key="2">
    <source>
        <dbReference type="EMBL" id="KAK4060809.1"/>
    </source>
</evidence>
<keyword evidence="3" id="KW-1185">Reference proteome</keyword>
<organism evidence="2 3">
    <name type="scientific">Trichoderma aggressivum f. europaeum</name>
    <dbReference type="NCBI Taxonomy" id="173218"/>
    <lineage>
        <taxon>Eukaryota</taxon>
        <taxon>Fungi</taxon>
        <taxon>Dikarya</taxon>
        <taxon>Ascomycota</taxon>
        <taxon>Pezizomycotina</taxon>
        <taxon>Sordariomycetes</taxon>
        <taxon>Hypocreomycetidae</taxon>
        <taxon>Hypocreales</taxon>
        <taxon>Hypocreaceae</taxon>
        <taxon>Trichoderma</taxon>
    </lineage>
</organism>
<feature type="transmembrane region" description="Helical" evidence="1">
    <location>
        <begin position="27"/>
        <end position="49"/>
    </location>
</feature>
<name>A0AAE1LV02_9HYPO</name>
<dbReference type="Proteomes" id="UP001273209">
    <property type="component" value="Unassembled WGS sequence"/>
</dbReference>
<feature type="transmembrane region" description="Helical" evidence="1">
    <location>
        <begin position="55"/>
        <end position="75"/>
    </location>
</feature>
<dbReference type="RefSeq" id="XP_062750456.1">
    <property type="nucleotide sequence ID" value="XM_062894666.1"/>
</dbReference>
<proteinExistence type="predicted"/>
<dbReference type="GeneID" id="87914570"/>
<protein>
    <submittedName>
        <fullName evidence="2">Uncharacterized protein</fullName>
    </submittedName>
</protein>
<evidence type="ECO:0000313" key="3">
    <source>
        <dbReference type="Proteomes" id="UP001273209"/>
    </source>
</evidence>
<sequence length="184" mass="19884">MASKMPKTQSPGLGVVSYRHSTLPLSLIRHGGGLVGCGMLFGFLVPLVPYPRLGLTAHIQFGVQGCMVLVTGLVLQSNPLGTNRDQDAETPPGQRSQLADRLSWWQEQVIHWGCATIWATMIAEAGNAWWGTKWTLPIAHQAAGLLGGSHEAARWMELVVAATHFPLAFPLASVVSWIPDALRT</sequence>
<keyword evidence="1" id="KW-1133">Transmembrane helix</keyword>
<keyword evidence="1" id="KW-0812">Transmembrane</keyword>
<evidence type="ECO:0000256" key="1">
    <source>
        <dbReference type="SAM" id="Phobius"/>
    </source>
</evidence>
<accession>A0AAE1LV02</accession>
<dbReference type="AlphaFoldDB" id="A0AAE1LV02"/>
<reference evidence="2" key="1">
    <citation type="submission" date="2023-11" db="EMBL/GenBank/DDBJ databases">
        <title>The genome sequences of three competitors of mushroom-forming fungi.</title>
        <authorList>
            <person name="Beijen E."/>
            <person name="Ohm R.A."/>
        </authorList>
    </citation>
    <scope>NUCLEOTIDE SEQUENCE</scope>
    <source>
        <strain evidence="2">CBS 100526</strain>
    </source>
</reference>
<gene>
    <name evidence="2" type="ORF">Triagg1_10579</name>
</gene>
<comment type="caution">
    <text evidence="2">The sequence shown here is derived from an EMBL/GenBank/DDBJ whole genome shotgun (WGS) entry which is preliminary data.</text>
</comment>
<keyword evidence="1" id="KW-0472">Membrane</keyword>
<dbReference type="EMBL" id="JAWRVG010000077">
    <property type="protein sequence ID" value="KAK4060809.1"/>
    <property type="molecule type" value="Genomic_DNA"/>
</dbReference>